<evidence type="ECO:0000256" key="8">
    <source>
        <dbReference type="ARBA" id="ARBA00022840"/>
    </source>
</evidence>
<evidence type="ECO:0000256" key="11">
    <source>
        <dbReference type="ARBA" id="ARBA00023180"/>
    </source>
</evidence>
<dbReference type="SUPFAM" id="SSF56112">
    <property type="entry name" value="Protein kinase-like (PK-like)"/>
    <property type="match status" value="3"/>
</dbReference>
<dbReference type="InterPro" id="IPR001245">
    <property type="entry name" value="Ser-Thr/Tyr_kinase_cat_dom"/>
</dbReference>
<evidence type="ECO:0000256" key="3">
    <source>
        <dbReference type="ARBA" id="ARBA00022679"/>
    </source>
</evidence>
<feature type="domain" description="Protein kinase" evidence="14">
    <location>
        <begin position="333"/>
        <end position="618"/>
    </location>
</feature>
<dbReference type="PANTHER" id="PTHR46008:SF25">
    <property type="entry name" value="PROTEIN KINASE DOMAIN-CONTAINING PROTEIN"/>
    <property type="match status" value="1"/>
</dbReference>
<dbReference type="Pfam" id="PF07714">
    <property type="entry name" value="PK_Tyr_Ser-Thr"/>
    <property type="match status" value="3"/>
</dbReference>
<dbReference type="GO" id="GO:0004674">
    <property type="term" value="F:protein serine/threonine kinase activity"/>
    <property type="evidence" value="ECO:0007669"/>
    <property type="project" value="UniProtKB-KW"/>
</dbReference>
<dbReference type="OMA" id="IWRRCKS"/>
<evidence type="ECO:0000256" key="1">
    <source>
        <dbReference type="ARBA" id="ARBA00004167"/>
    </source>
</evidence>
<feature type="transmembrane region" description="Helical" evidence="13">
    <location>
        <begin position="932"/>
        <end position="952"/>
    </location>
</feature>
<gene>
    <name evidence="15" type="ORF">HannXRQ_Chr15g0477481</name>
</gene>
<keyword evidence="9 13" id="KW-1133">Transmembrane helix</keyword>
<evidence type="ECO:0000256" key="10">
    <source>
        <dbReference type="ARBA" id="ARBA00023136"/>
    </source>
</evidence>
<keyword evidence="10 13" id="KW-0472">Membrane</keyword>
<dbReference type="CDD" id="cd14066">
    <property type="entry name" value="STKc_IRAK"/>
    <property type="match status" value="2"/>
</dbReference>
<keyword evidence="6 12" id="KW-0547">Nucleotide-binding</keyword>
<evidence type="ECO:0000256" key="4">
    <source>
        <dbReference type="ARBA" id="ARBA00022692"/>
    </source>
</evidence>
<reference evidence="16" key="1">
    <citation type="journal article" date="2017" name="Nature">
        <title>The sunflower genome provides insights into oil metabolism, flowering and Asterid evolution.</title>
        <authorList>
            <person name="Badouin H."/>
            <person name="Gouzy J."/>
            <person name="Grassa C.J."/>
            <person name="Murat F."/>
            <person name="Staton S.E."/>
            <person name="Cottret L."/>
            <person name="Lelandais-Briere C."/>
            <person name="Owens G.L."/>
            <person name="Carrere S."/>
            <person name="Mayjonade B."/>
            <person name="Legrand L."/>
            <person name="Gill N."/>
            <person name="Kane N.C."/>
            <person name="Bowers J.E."/>
            <person name="Hubner S."/>
            <person name="Bellec A."/>
            <person name="Berard A."/>
            <person name="Berges H."/>
            <person name="Blanchet N."/>
            <person name="Boniface M.C."/>
            <person name="Brunel D."/>
            <person name="Catrice O."/>
            <person name="Chaidir N."/>
            <person name="Claudel C."/>
            <person name="Donnadieu C."/>
            <person name="Faraut T."/>
            <person name="Fievet G."/>
            <person name="Helmstetter N."/>
            <person name="King M."/>
            <person name="Knapp S.J."/>
            <person name="Lai Z."/>
            <person name="Le Paslier M.C."/>
            <person name="Lippi Y."/>
            <person name="Lorenzon L."/>
            <person name="Mandel J.R."/>
            <person name="Marage G."/>
            <person name="Marchand G."/>
            <person name="Marquand E."/>
            <person name="Bret-Mestries E."/>
            <person name="Morien E."/>
            <person name="Nambeesan S."/>
            <person name="Nguyen T."/>
            <person name="Pegot-Espagnet P."/>
            <person name="Pouilly N."/>
            <person name="Raftis F."/>
            <person name="Sallet E."/>
            <person name="Schiex T."/>
            <person name="Thomas J."/>
            <person name="Vandecasteele C."/>
            <person name="Vares D."/>
            <person name="Vear F."/>
            <person name="Vautrin S."/>
            <person name="Crespi M."/>
            <person name="Mangin B."/>
            <person name="Burke J.M."/>
            <person name="Salse J."/>
            <person name="Munos S."/>
            <person name="Vincourt P."/>
            <person name="Rieseberg L.H."/>
            <person name="Langlade N.B."/>
        </authorList>
    </citation>
    <scope>NUCLEOTIDE SEQUENCE [LARGE SCALE GENOMIC DNA]</scope>
    <source>
        <strain evidence="16">cv. SF193</strain>
    </source>
</reference>
<dbReference type="SMART" id="SM00220">
    <property type="entry name" value="S_TKc"/>
    <property type="match status" value="3"/>
</dbReference>
<keyword evidence="5" id="KW-0732">Signal</keyword>
<protein>
    <submittedName>
        <fullName evidence="15">Putative serine/threonine/dual specificity protein kinase, catalytic domain-containing protein</fullName>
    </submittedName>
</protein>
<dbReference type="InterPro" id="IPR008271">
    <property type="entry name" value="Ser/Thr_kinase_AS"/>
</dbReference>
<dbReference type="FunFam" id="1.10.510.10:FF:000161">
    <property type="entry name" value="Wall-associated receptor kinase-like 20"/>
    <property type="match status" value="2"/>
</dbReference>
<keyword evidence="3" id="KW-0808">Transferase</keyword>
<feature type="transmembrane region" description="Helical" evidence="13">
    <location>
        <begin position="12"/>
        <end position="35"/>
    </location>
</feature>
<dbReference type="FunFam" id="3.30.200.20:FF:000217">
    <property type="entry name" value="probable LRR receptor-like serine/threonine-protein kinase At1g53430"/>
    <property type="match status" value="2"/>
</dbReference>
<keyword evidence="16" id="KW-1185">Reference proteome</keyword>
<dbReference type="EMBL" id="CM007904">
    <property type="protein sequence ID" value="OTF94930.1"/>
    <property type="molecule type" value="Genomic_DNA"/>
</dbReference>
<evidence type="ECO:0000256" key="6">
    <source>
        <dbReference type="ARBA" id="ARBA00022741"/>
    </source>
</evidence>
<feature type="transmembrane region" description="Helical" evidence="13">
    <location>
        <begin position="266"/>
        <end position="289"/>
    </location>
</feature>
<dbReference type="GO" id="GO:0005524">
    <property type="term" value="F:ATP binding"/>
    <property type="evidence" value="ECO:0007669"/>
    <property type="project" value="UniProtKB-UniRule"/>
</dbReference>
<keyword evidence="2" id="KW-0723">Serine/threonine-protein kinase</keyword>
<feature type="binding site" evidence="12">
    <location>
        <position position="362"/>
    </location>
    <ligand>
        <name>ATP</name>
        <dbReference type="ChEBI" id="CHEBI:30616"/>
    </ligand>
</feature>
<keyword evidence="8 12" id="KW-0067">ATP-binding</keyword>
<keyword evidence="7 15" id="KW-0418">Kinase</keyword>
<dbReference type="PROSITE" id="PS00108">
    <property type="entry name" value="PROTEIN_KINASE_ST"/>
    <property type="match status" value="3"/>
</dbReference>
<feature type="domain" description="Protein kinase" evidence="14">
    <location>
        <begin position="918"/>
        <end position="1234"/>
    </location>
</feature>
<dbReference type="InParanoid" id="A0A251SC06"/>
<dbReference type="PANTHER" id="PTHR46008">
    <property type="entry name" value="LEAF RUST 10 DISEASE-RESISTANCE LOCUS RECEPTOR-LIKE PROTEIN KINASE-LIKE 1.4"/>
    <property type="match status" value="1"/>
</dbReference>
<dbReference type="Proteomes" id="UP000215914">
    <property type="component" value="Chromosome 15"/>
</dbReference>
<evidence type="ECO:0000256" key="12">
    <source>
        <dbReference type="PROSITE-ProRule" id="PRU10141"/>
    </source>
</evidence>
<feature type="domain" description="Protein kinase" evidence="14">
    <location>
        <begin position="1419"/>
        <end position="1692"/>
    </location>
</feature>
<comment type="subcellular location">
    <subcellularLocation>
        <location evidence="1">Membrane</location>
        <topology evidence="1">Single-pass membrane protein</topology>
    </subcellularLocation>
</comment>
<evidence type="ECO:0000256" key="13">
    <source>
        <dbReference type="SAM" id="Phobius"/>
    </source>
</evidence>
<evidence type="ECO:0000256" key="7">
    <source>
        <dbReference type="ARBA" id="ARBA00022777"/>
    </source>
</evidence>
<dbReference type="Gene3D" id="1.10.510.10">
    <property type="entry name" value="Transferase(Phosphotransferase) domain 1"/>
    <property type="match status" value="3"/>
</dbReference>
<evidence type="ECO:0000259" key="14">
    <source>
        <dbReference type="PROSITE" id="PS50011"/>
    </source>
</evidence>
<sequence>MKVISPVAPYSLLLEFEMILVFFFGSVLLSCLPVLHSTTDISKNNCPKNFTCAAFPSFKYPFYNVTDPRCGLIKVNCTSKGGEIQLGGRWYEIVGKDEGHNIVIISNKTFEDLLKNHSCEALMNNFTSPSPLLYSMSIFPLITLYKCTENLTNAQQTDTYFKQHSYRSHHGCKDYKFYYNHLNETVPSDLPPTCQVVQLPLKFPDSRGHDEKNIFSLLSSETSIQFEFKPSCRNCHTKGSPCHIENEHFQCLNAKKGDAETQGRKLIKILAITGSALILMLSLVIFIIWRRCKSNPFSYVLSKNRSPNLGDISFSFGVSVFSYEELEDATQNFDPSHELGDGGFGAVYYGKLKDGREVAVKKLHEHNYNRVQQFRNEVEILTKLRHPNLVVLYGCTSRLSHELLLVYEYVPNGTVADHLHGEKANPSLLTWPIRMNIAIETASALVYLHASEIIHRDVKTTNILLDHNFSVKVADFGLSRLISQNVTHVSTAPQGTPGYVDPQYHQRFQLTDKSDVYSFGVVLIELISSLVAVDLDRSQDEISLANLALNRIQRCAIDELIDPVLGSVANPEIKNMITLVAELAFQCLQYDSELRPTMNEVLEVLMDIKAVGRIDTYYNTRELQTVNVLPLSETNDAVVLLKDFRRSPVSVTSPWQSNNSASTTLYSNLEFEMILVFLFVFVSPSCLQLIHSSSDKNVSTPICPESFACPSLATFKYPFYNVTDTRCGLIKVNCISNGAEIQFGGRPYEITRYLNYDPSYGALLVWSRTFDQLVNNNSCEALMNNLTSPSPSPLMYNISIASFINVLKCTKNHTYFEHHNYSMYDKCSDHNFYYNSNGTIPSDFPHTCQVVQLTSKNLSTQGFDETNIFSLLSGSSFINFNLSPFCYDCQKKGQQCFTDSEDDVQCLDVKKVQPGREASNQKKQGKGRTIKILAIVGAVLILIMSLVIFIIWRRCKSSKLKDGREVAVKKLHEHNYNRVQQFRNEIEILTKLRHPNLVVLYGCTSRQSHELLLVYEYVPNGTVADHLHGEQANPTLLTWPTRMNIAIETASALVYLHASEIIHRDVKTTNILLDHNFGVKVADFGLSRLITNNVAHLSTAPQGTPGYVINGNNSLPICPESFSCPGLGALKYPFYNVTDRKCGLIKINCTSKEIQFGGWVYEFVGKFDFDNDYIAIYNRTFQQLVKNKSCDALTNNFTPPSPSPLLYSVSIIPTITLFKCRKNLTYPQQKEPYFEEHNYKSYNSCKDHNIYYNYLNGTIPSVLPHRCQVVQLPVKFSSSPGFDETNIFSLLSPVTAIVFNLSDFCQECQKKGLRCGTTEDRPYVRCFDIIKVKPGEQTPSTNTGKSGKKWTRIKISVIIGSVLILMLSFVIFITWCFCRSSPFSYVLSKNRSPNLGDISFSFGVSVFSYEELEDATQNFDPSHELGDGGFGAVYYGKLHDGRRVAVKKLHEHPYNRVQQFRNEVEILTKLRHPNLVVLYGCTSRQSRELLLVYEYVSNGTVADHLHGELSNQNLLTWPIRMNIAIETASALVYLHASEIIHRDVKTSNILLDHNFCVKVADFGFSRLIPNNVTHVSTAPQGTPGYVDPQYYEDYQLTDKSDVYSFGVVLIELVSSMTAIDLNRAQDEISLADLALNRIQSCEIDELIDPVLGSDTDPEIMNMITLVVELAFRCLQYDSEMRPSMNEVLDVLMDIQDVSRIDTYDSIKDLQTVNMLPLSETNDAVVLLKDFHPLPVSVTKEWQSNNSASTTLSSNGDRLSFKNNIDTYKTHGK</sequence>
<dbReference type="InterPro" id="IPR011009">
    <property type="entry name" value="Kinase-like_dom_sf"/>
</dbReference>
<keyword evidence="11" id="KW-0325">Glycoprotein</keyword>
<dbReference type="InterPro" id="IPR017441">
    <property type="entry name" value="Protein_kinase_ATP_BS"/>
</dbReference>
<dbReference type="GO" id="GO:0005886">
    <property type="term" value="C:plasma membrane"/>
    <property type="evidence" value="ECO:0007669"/>
    <property type="project" value="UniProtKB-ARBA"/>
</dbReference>
<dbReference type="PROSITE" id="PS50011">
    <property type="entry name" value="PROTEIN_KINASE_DOM"/>
    <property type="match status" value="3"/>
</dbReference>
<evidence type="ECO:0000256" key="9">
    <source>
        <dbReference type="ARBA" id="ARBA00022989"/>
    </source>
</evidence>
<dbReference type="Gene3D" id="3.30.200.20">
    <property type="entry name" value="Phosphorylase Kinase, domain 1"/>
    <property type="match status" value="2"/>
</dbReference>
<feature type="transmembrane region" description="Helical" evidence="13">
    <location>
        <begin position="1355"/>
        <end position="1375"/>
    </location>
</feature>
<evidence type="ECO:0000313" key="16">
    <source>
        <dbReference type="Proteomes" id="UP000215914"/>
    </source>
</evidence>
<dbReference type="PROSITE" id="PS00107">
    <property type="entry name" value="PROTEIN_KINASE_ATP"/>
    <property type="match status" value="2"/>
</dbReference>
<proteinExistence type="predicted"/>
<dbReference type="InterPro" id="IPR000719">
    <property type="entry name" value="Prot_kinase_dom"/>
</dbReference>
<dbReference type="PROSITE" id="PS51257">
    <property type="entry name" value="PROKAR_LIPOPROTEIN"/>
    <property type="match status" value="1"/>
</dbReference>
<accession>A0A251SC06</accession>
<evidence type="ECO:0000256" key="5">
    <source>
        <dbReference type="ARBA" id="ARBA00022729"/>
    </source>
</evidence>
<evidence type="ECO:0000256" key="2">
    <source>
        <dbReference type="ARBA" id="ARBA00022527"/>
    </source>
</evidence>
<feature type="binding site" evidence="12">
    <location>
        <position position="1448"/>
    </location>
    <ligand>
        <name>ATP</name>
        <dbReference type="ChEBI" id="CHEBI:30616"/>
    </ligand>
</feature>
<keyword evidence="4 13" id="KW-0812">Transmembrane</keyword>
<evidence type="ECO:0000313" key="15">
    <source>
        <dbReference type="EMBL" id="OTF94930.1"/>
    </source>
</evidence>
<organism evidence="15 16">
    <name type="scientific">Helianthus annuus</name>
    <name type="common">Common sunflower</name>
    <dbReference type="NCBI Taxonomy" id="4232"/>
    <lineage>
        <taxon>Eukaryota</taxon>
        <taxon>Viridiplantae</taxon>
        <taxon>Streptophyta</taxon>
        <taxon>Embryophyta</taxon>
        <taxon>Tracheophyta</taxon>
        <taxon>Spermatophyta</taxon>
        <taxon>Magnoliopsida</taxon>
        <taxon>eudicotyledons</taxon>
        <taxon>Gunneridae</taxon>
        <taxon>Pentapetalae</taxon>
        <taxon>asterids</taxon>
        <taxon>campanulids</taxon>
        <taxon>Asterales</taxon>
        <taxon>Asteraceae</taxon>
        <taxon>Asteroideae</taxon>
        <taxon>Heliantheae alliance</taxon>
        <taxon>Heliantheae</taxon>
        <taxon>Helianthus</taxon>
    </lineage>
</organism>
<name>A0A251SC06_HELAN</name>